<dbReference type="GO" id="GO:0005886">
    <property type="term" value="C:plasma membrane"/>
    <property type="evidence" value="ECO:0007669"/>
    <property type="project" value="UniProtKB-SubCell"/>
</dbReference>
<comment type="catalytic activity">
    <reaction evidence="9">
        <text>a long chain fatty alcohol + a fatty acyl-CoA = a long-chain alcohol wax ester + CoA</text>
        <dbReference type="Rhea" id="RHEA:38443"/>
        <dbReference type="ChEBI" id="CHEBI:17135"/>
        <dbReference type="ChEBI" id="CHEBI:57287"/>
        <dbReference type="ChEBI" id="CHEBI:77636"/>
        <dbReference type="ChEBI" id="CHEBI:235323"/>
        <dbReference type="EC" id="2.3.1.75"/>
    </reaction>
</comment>
<dbReference type="PANTHER" id="PTHR31650">
    <property type="entry name" value="O-ACYLTRANSFERASE (WSD1-LIKE) FAMILY PROTEIN"/>
    <property type="match status" value="1"/>
</dbReference>
<comment type="caution">
    <text evidence="13">The sequence shown here is derived from an EMBL/GenBank/DDBJ whole genome shotgun (WGS) entry which is preliminary data.</text>
</comment>
<evidence type="ECO:0000256" key="7">
    <source>
        <dbReference type="ARBA" id="ARBA00023315"/>
    </source>
</evidence>
<reference evidence="13 14" key="1">
    <citation type="submission" date="2016-09" db="EMBL/GenBank/DDBJ databases">
        <title>The draft genome of Dichanthelium oligosanthes: A C3 panicoid grass species.</title>
        <authorList>
            <person name="Studer A.J."/>
            <person name="Schnable J.C."/>
            <person name="Brutnell T.P."/>
        </authorList>
    </citation>
    <scope>NUCLEOTIDE SEQUENCE [LARGE SCALE GENOMIC DNA]</scope>
    <source>
        <strain evidence="14">cv. Kellogg 1175</strain>
        <tissue evidence="13">Leaf</tissue>
    </source>
</reference>
<feature type="domain" description="O-acyltransferase WSD1 C-terminal" evidence="12">
    <location>
        <begin position="372"/>
        <end position="515"/>
    </location>
</feature>
<keyword evidence="14" id="KW-1185">Reference proteome</keyword>
<dbReference type="InterPro" id="IPR045034">
    <property type="entry name" value="O-acyltransferase_WSD1-like"/>
</dbReference>
<dbReference type="InterPro" id="IPR023213">
    <property type="entry name" value="CAT-like_dom_sf"/>
</dbReference>
<dbReference type="OrthoDB" id="619536at2759"/>
<dbReference type="AlphaFoldDB" id="A0A1E5V0Q9"/>
<evidence type="ECO:0000256" key="10">
    <source>
        <dbReference type="ARBA" id="ARBA00048109"/>
    </source>
</evidence>
<dbReference type="FunFam" id="3.30.559.10:FF:000021">
    <property type="entry name" value="O-acyltransferase WSD1"/>
    <property type="match status" value="1"/>
</dbReference>
<comment type="pathway">
    <text evidence="4">Lipid metabolism.</text>
</comment>
<dbReference type="PANTHER" id="PTHR31650:SF47">
    <property type="entry name" value="OS01G0681000 PROTEIN"/>
    <property type="match status" value="1"/>
</dbReference>
<evidence type="ECO:0000256" key="2">
    <source>
        <dbReference type="ARBA" id="ARBA00004586"/>
    </source>
</evidence>
<comment type="subcellular location">
    <subcellularLocation>
        <location evidence="1">Cell membrane</location>
        <topology evidence="1">Single-pass membrane protein</topology>
    </subcellularLocation>
    <subcellularLocation>
        <location evidence="2">Endoplasmic reticulum membrane</location>
    </subcellularLocation>
</comment>
<protein>
    <submittedName>
        <fullName evidence="13">O-acyltransferase WSD1</fullName>
    </submittedName>
</protein>
<dbReference type="InterPro" id="IPR004255">
    <property type="entry name" value="O-acyltransferase_WSD1_N"/>
</dbReference>
<evidence type="ECO:0000313" key="13">
    <source>
        <dbReference type="EMBL" id="OEL18667.1"/>
    </source>
</evidence>
<dbReference type="Gene3D" id="3.30.559.10">
    <property type="entry name" value="Chloramphenicol acetyltransferase-like domain"/>
    <property type="match status" value="1"/>
</dbReference>
<dbReference type="GO" id="GO:0047196">
    <property type="term" value="F:long-chain-alcohol O-fatty-acyltransferase activity"/>
    <property type="evidence" value="ECO:0007669"/>
    <property type="project" value="UniProtKB-EC"/>
</dbReference>
<evidence type="ECO:0000256" key="3">
    <source>
        <dbReference type="ARBA" id="ARBA00004771"/>
    </source>
</evidence>
<comment type="catalytic activity">
    <reaction evidence="10">
        <text>an acyl-CoA + a 1,2-diacyl-sn-glycerol = a triacyl-sn-glycerol + CoA</text>
        <dbReference type="Rhea" id="RHEA:10868"/>
        <dbReference type="ChEBI" id="CHEBI:17815"/>
        <dbReference type="ChEBI" id="CHEBI:57287"/>
        <dbReference type="ChEBI" id="CHEBI:58342"/>
        <dbReference type="ChEBI" id="CHEBI:64615"/>
        <dbReference type="EC" id="2.3.1.20"/>
    </reaction>
</comment>
<evidence type="ECO:0000259" key="12">
    <source>
        <dbReference type="Pfam" id="PF06974"/>
    </source>
</evidence>
<accession>A0A1E5V0Q9</accession>
<evidence type="ECO:0000259" key="11">
    <source>
        <dbReference type="Pfam" id="PF03007"/>
    </source>
</evidence>
<evidence type="ECO:0000256" key="1">
    <source>
        <dbReference type="ARBA" id="ARBA00004162"/>
    </source>
</evidence>
<dbReference type="GO" id="GO:0019432">
    <property type="term" value="P:triglyceride biosynthetic process"/>
    <property type="evidence" value="ECO:0007669"/>
    <property type="project" value="UniProtKB-UniPathway"/>
</dbReference>
<evidence type="ECO:0000313" key="14">
    <source>
        <dbReference type="Proteomes" id="UP000095767"/>
    </source>
</evidence>
<sequence length="532" mass="57449">MDRGAGASSAVLRKRALSIDTASAAAAAAAAIGFESKAAAGGGREEESLSPTGRLFLEPHFRCHIVSVFGLGAPVDLPALRAGVAATLARHPRFCSVQVSDEFGKDAWPKWVRTAVNLDNHIIVPELDPAATSADPDKALEDYVSSLSTRPMDHSIPLWELHVLDFPTAEAAAALALRVHHSVGDGVSMLSLFMACTRSAADPDRLPALPPARRAGGPLHAVRRPRPLSSAAGALDALAAMAVWVMSFLVLAWNTVVDVLCFFATATSLLRDAPTVLKGQEGTEFRPKRFVNRTLSLDDVKFVKNAMSCTVNDVLLGITSAALSRYYFRKTGESDSKSFTVRSAVLVNLRPTPGIQTLASMMESGKNNGARWGNKIGYMLIPFHLAKHDDPIEYVRKATKVARRKKNSMESVFTFWSGYMVLKLVGIKAAAALCYGMITHTTLSFSNMVGPTEQVLFCGNPVVYIAPGTYGHPHALTIHYQSYMSTVKLVLSVDESHFPDCHQLLDDFAESLRLIREAASQKSEEAQDGTPS</sequence>
<dbReference type="Pfam" id="PF06974">
    <property type="entry name" value="WS_DGAT_C"/>
    <property type="match status" value="1"/>
</dbReference>
<keyword evidence="7 13" id="KW-0012">Acyltransferase</keyword>
<organism evidence="13 14">
    <name type="scientific">Dichanthelium oligosanthes</name>
    <dbReference type="NCBI Taxonomy" id="888268"/>
    <lineage>
        <taxon>Eukaryota</taxon>
        <taxon>Viridiplantae</taxon>
        <taxon>Streptophyta</taxon>
        <taxon>Embryophyta</taxon>
        <taxon>Tracheophyta</taxon>
        <taxon>Spermatophyta</taxon>
        <taxon>Magnoliopsida</taxon>
        <taxon>Liliopsida</taxon>
        <taxon>Poales</taxon>
        <taxon>Poaceae</taxon>
        <taxon>PACMAD clade</taxon>
        <taxon>Panicoideae</taxon>
        <taxon>Panicodae</taxon>
        <taxon>Paniceae</taxon>
        <taxon>Dichantheliinae</taxon>
        <taxon>Dichanthelium</taxon>
    </lineage>
</organism>
<dbReference type="EMBL" id="LWDX02055946">
    <property type="protein sequence ID" value="OEL18667.1"/>
    <property type="molecule type" value="Genomic_DNA"/>
</dbReference>
<feature type="domain" description="O-acyltransferase WSD1-like N-terminal" evidence="11">
    <location>
        <begin position="76"/>
        <end position="314"/>
    </location>
</feature>
<evidence type="ECO:0000256" key="9">
    <source>
        <dbReference type="ARBA" id="ARBA00047604"/>
    </source>
</evidence>
<dbReference type="GO" id="GO:0004144">
    <property type="term" value="F:diacylglycerol O-acyltransferase activity"/>
    <property type="evidence" value="ECO:0007669"/>
    <property type="project" value="UniProtKB-EC"/>
</dbReference>
<dbReference type="Pfam" id="PF03007">
    <property type="entry name" value="WS_DGAT_cat"/>
    <property type="match status" value="1"/>
</dbReference>
<dbReference type="SUPFAM" id="SSF52777">
    <property type="entry name" value="CoA-dependent acyltransferases"/>
    <property type="match status" value="1"/>
</dbReference>
<dbReference type="GO" id="GO:0005789">
    <property type="term" value="C:endoplasmic reticulum membrane"/>
    <property type="evidence" value="ECO:0007669"/>
    <property type="project" value="UniProtKB-SubCell"/>
</dbReference>
<gene>
    <name evidence="13" type="ORF">BAE44_0020314</name>
</gene>
<proteinExistence type="inferred from homology"/>
<dbReference type="STRING" id="888268.A0A1E5V0Q9"/>
<evidence type="ECO:0000256" key="8">
    <source>
        <dbReference type="ARBA" id="ARBA00024360"/>
    </source>
</evidence>
<keyword evidence="6" id="KW-0256">Endoplasmic reticulum</keyword>
<evidence type="ECO:0000256" key="6">
    <source>
        <dbReference type="ARBA" id="ARBA00022824"/>
    </source>
</evidence>
<evidence type="ECO:0000256" key="5">
    <source>
        <dbReference type="ARBA" id="ARBA00022679"/>
    </source>
</evidence>
<dbReference type="InterPro" id="IPR009721">
    <property type="entry name" value="O-acyltransferase_WSD1_C"/>
</dbReference>
<dbReference type="Proteomes" id="UP000095767">
    <property type="component" value="Unassembled WGS sequence"/>
</dbReference>
<keyword evidence="5 13" id="KW-0808">Transferase</keyword>
<comment type="similarity">
    <text evidence="8">In the N-terminal section; belongs to the long-chain O-acyltransferase family.</text>
</comment>
<comment type="pathway">
    <text evidence="3">Glycerolipid metabolism; triacylglycerol biosynthesis.</text>
</comment>
<name>A0A1E5V0Q9_9POAL</name>
<dbReference type="UniPathway" id="UPA00282"/>
<evidence type="ECO:0000256" key="4">
    <source>
        <dbReference type="ARBA" id="ARBA00005189"/>
    </source>
</evidence>